<dbReference type="AlphaFoldDB" id="A0A1B7X3N9"/>
<evidence type="ECO:0000313" key="2">
    <source>
        <dbReference type="Proteomes" id="UP000092093"/>
    </source>
</evidence>
<reference evidence="1 2" key="1">
    <citation type="submission" date="2015-09" db="EMBL/GenBank/DDBJ databases">
        <title>Aphanizomenon flos-aquae WA102.</title>
        <authorList>
            <person name="Driscoll C."/>
        </authorList>
    </citation>
    <scope>NUCLEOTIDE SEQUENCE [LARGE SCALE GENOMIC DNA]</scope>
    <source>
        <strain evidence="1">WA102</strain>
    </source>
</reference>
<accession>A0A1B7X3N9</accession>
<organism evidence="1 2">
    <name type="scientific">Aphanizomenon flos-aquae WA102</name>
    <dbReference type="NCBI Taxonomy" id="1710896"/>
    <lineage>
        <taxon>Bacteria</taxon>
        <taxon>Bacillati</taxon>
        <taxon>Cyanobacteriota</taxon>
        <taxon>Cyanophyceae</taxon>
        <taxon>Nostocales</taxon>
        <taxon>Aphanizomenonaceae</taxon>
        <taxon>Aphanizomenon</taxon>
    </lineage>
</organism>
<sequence>MKHFKDYALIILTAFVAVFCYRSCNGIKDIQVVESVVHDTITQKIVTSRWKQGNAIPYVIIATDTVHDSVRYLVHDTVQILTDYMRTYAYSDTINVDSNTFVINDTISQNKIQSRGFEAKITEKTILTTITKAAKAKNTLYLGFRGDLSESNGLEVLSPGIMLNAKNKALIGLNVNINKNFNIGYSGSVYFKIGKK</sequence>
<name>A0A1B7X3N9_APHFL</name>
<comment type="caution">
    <text evidence="1">The sequence shown here is derived from an EMBL/GenBank/DDBJ whole genome shotgun (WGS) entry which is preliminary data.</text>
</comment>
<evidence type="ECO:0000313" key="1">
    <source>
        <dbReference type="EMBL" id="OBQ43984.1"/>
    </source>
</evidence>
<proteinExistence type="predicted"/>
<gene>
    <name evidence="1" type="ORF">AN484_09575</name>
</gene>
<protein>
    <submittedName>
        <fullName evidence="1">Uncharacterized protein</fullName>
    </submittedName>
</protein>
<dbReference type="Proteomes" id="UP000092093">
    <property type="component" value="Unassembled WGS sequence"/>
</dbReference>
<dbReference type="EMBL" id="LJOW01000036">
    <property type="protein sequence ID" value="OBQ43984.1"/>
    <property type="molecule type" value="Genomic_DNA"/>
</dbReference>